<evidence type="ECO:0000259" key="2">
    <source>
        <dbReference type="Pfam" id="PF08327"/>
    </source>
</evidence>
<dbReference type="PATRIC" id="fig|864069.3.peg.6713"/>
<comment type="similarity">
    <text evidence="1">Belongs to the AHA1 family.</text>
</comment>
<feature type="domain" description="Activator of Hsp90 ATPase homologue 1/2-like C-terminal" evidence="2">
    <location>
        <begin position="13"/>
        <end position="152"/>
    </location>
</feature>
<dbReference type="HOGENOM" id="CLU_108923_8_1_5"/>
<dbReference type="Pfam" id="PF08327">
    <property type="entry name" value="AHSA1"/>
    <property type="match status" value="1"/>
</dbReference>
<dbReference type="Gene3D" id="3.30.530.20">
    <property type="match status" value="1"/>
</dbReference>
<keyword evidence="4" id="KW-1185">Reference proteome</keyword>
<dbReference type="InterPro" id="IPR023393">
    <property type="entry name" value="START-like_dom_sf"/>
</dbReference>
<dbReference type="InterPro" id="IPR013538">
    <property type="entry name" value="ASHA1/2-like_C"/>
</dbReference>
<organism evidence="3 4">
    <name type="scientific">Microvirga lotononidis</name>
    <dbReference type="NCBI Taxonomy" id="864069"/>
    <lineage>
        <taxon>Bacteria</taxon>
        <taxon>Pseudomonadati</taxon>
        <taxon>Pseudomonadota</taxon>
        <taxon>Alphaproteobacteria</taxon>
        <taxon>Hyphomicrobiales</taxon>
        <taxon>Methylobacteriaceae</taxon>
        <taxon>Microvirga</taxon>
    </lineage>
</organism>
<evidence type="ECO:0000313" key="3">
    <source>
        <dbReference type="EMBL" id="EIM25544.1"/>
    </source>
</evidence>
<accession>I4YNK2</accession>
<evidence type="ECO:0000313" key="4">
    <source>
        <dbReference type="Proteomes" id="UP000003947"/>
    </source>
</evidence>
<dbReference type="eggNOG" id="COG3832">
    <property type="taxonomic scope" value="Bacteria"/>
</dbReference>
<dbReference type="RefSeq" id="WP_009494003.1">
    <property type="nucleotide sequence ID" value="NZ_JH660647.1"/>
</dbReference>
<protein>
    <recommendedName>
        <fullName evidence="2">Activator of Hsp90 ATPase homologue 1/2-like C-terminal domain-containing protein</fullName>
    </recommendedName>
</protein>
<dbReference type="STRING" id="864069.MicloDRAFT_00062710"/>
<name>I4YNK2_9HYPH</name>
<reference evidence="3 4" key="1">
    <citation type="submission" date="2012-02" db="EMBL/GenBank/DDBJ databases">
        <title>Improved High-Quality Draft sequence of Microvirga sp. WSM3557.</title>
        <authorList>
            <consortium name="US DOE Joint Genome Institute"/>
            <person name="Lucas S."/>
            <person name="Han J."/>
            <person name="Lapidus A."/>
            <person name="Cheng J.-F."/>
            <person name="Goodwin L."/>
            <person name="Pitluck S."/>
            <person name="Peters L."/>
            <person name="Zhang X."/>
            <person name="Detter J.C."/>
            <person name="Han C."/>
            <person name="Tapia R."/>
            <person name="Land M."/>
            <person name="Hauser L."/>
            <person name="Kyrpides N."/>
            <person name="Ivanova N."/>
            <person name="Pagani I."/>
            <person name="Brau L."/>
            <person name="Yates R."/>
            <person name="O'Hara G."/>
            <person name="Rui T."/>
            <person name="Howieson J."/>
            <person name="Reeve W."/>
            <person name="Woyke T."/>
        </authorList>
    </citation>
    <scope>NUCLEOTIDE SEQUENCE [LARGE SCALE GENOMIC DNA]</scope>
    <source>
        <strain evidence="3 4">WSM3557</strain>
    </source>
</reference>
<evidence type="ECO:0000256" key="1">
    <source>
        <dbReference type="ARBA" id="ARBA00006817"/>
    </source>
</evidence>
<gene>
    <name evidence="3" type="ORF">MicloDRAFT_00062710</name>
</gene>
<dbReference type="AlphaFoldDB" id="I4YNK2"/>
<dbReference type="EMBL" id="JH660647">
    <property type="protein sequence ID" value="EIM25544.1"/>
    <property type="molecule type" value="Genomic_DNA"/>
</dbReference>
<sequence length="169" mass="18656">MTMSTLKLTQHFDVPASVVYRALIDPEAVSGWMFPDGMSIHIHHFEPEVGGRFRISLTYEGDFGVGKSSARTDTYHGYFVDLVPNERVVQALEFETADASMQGEMRITFALTEAEGSSVLGAWHENVPPGIPPDDNETGWRMSLARLKQLVEQGQADRSGDAPSQSSRP</sequence>
<dbReference type="Proteomes" id="UP000003947">
    <property type="component" value="Unassembled WGS sequence"/>
</dbReference>
<proteinExistence type="inferred from homology"/>
<dbReference type="SUPFAM" id="SSF55961">
    <property type="entry name" value="Bet v1-like"/>
    <property type="match status" value="1"/>
</dbReference>